<dbReference type="AlphaFoldDB" id="A0A0P1F4U8"/>
<keyword evidence="1" id="KW-0472">Membrane</keyword>
<feature type="domain" description="CAAX prenyl protease 2/Lysostaphin resistance protein A-like" evidence="2">
    <location>
        <begin position="177"/>
        <end position="268"/>
    </location>
</feature>
<dbReference type="Pfam" id="PF02517">
    <property type="entry name" value="Rce1-like"/>
    <property type="match status" value="1"/>
</dbReference>
<accession>A0A0P1F4U8</accession>
<dbReference type="OrthoDB" id="5322702at2"/>
<keyword evidence="3" id="KW-0645">Protease</keyword>
<organism evidence="3 4">
    <name type="scientific">Ruegeria atlantica</name>
    <dbReference type="NCBI Taxonomy" id="81569"/>
    <lineage>
        <taxon>Bacteria</taxon>
        <taxon>Pseudomonadati</taxon>
        <taxon>Pseudomonadota</taxon>
        <taxon>Alphaproteobacteria</taxon>
        <taxon>Rhodobacterales</taxon>
        <taxon>Roseobacteraceae</taxon>
        <taxon>Ruegeria</taxon>
    </lineage>
</organism>
<evidence type="ECO:0000313" key="3">
    <source>
        <dbReference type="EMBL" id="CUH49450.1"/>
    </source>
</evidence>
<feature type="transmembrane region" description="Helical" evidence="1">
    <location>
        <begin position="74"/>
        <end position="95"/>
    </location>
</feature>
<keyword evidence="1" id="KW-1133">Transmembrane helix</keyword>
<dbReference type="PANTHER" id="PTHR36435">
    <property type="entry name" value="SLR1288 PROTEIN"/>
    <property type="match status" value="1"/>
</dbReference>
<evidence type="ECO:0000313" key="4">
    <source>
        <dbReference type="Proteomes" id="UP000050783"/>
    </source>
</evidence>
<dbReference type="GO" id="GO:0080120">
    <property type="term" value="P:CAAX-box protein maturation"/>
    <property type="evidence" value="ECO:0007669"/>
    <property type="project" value="UniProtKB-ARBA"/>
</dbReference>
<dbReference type="InterPro" id="IPR052710">
    <property type="entry name" value="CAAX_protease"/>
</dbReference>
<feature type="transmembrane region" description="Helical" evidence="1">
    <location>
        <begin position="259"/>
        <end position="276"/>
    </location>
</feature>
<keyword evidence="1" id="KW-0812">Transmembrane</keyword>
<feature type="transmembrane region" description="Helical" evidence="1">
    <location>
        <begin position="234"/>
        <end position="252"/>
    </location>
</feature>
<dbReference type="RefSeq" id="WP_145975012.1">
    <property type="nucleotide sequence ID" value="NZ_CYPU01000068.1"/>
</dbReference>
<dbReference type="PANTHER" id="PTHR36435:SF1">
    <property type="entry name" value="CAAX AMINO TERMINAL PROTEASE FAMILY PROTEIN"/>
    <property type="match status" value="1"/>
</dbReference>
<gene>
    <name evidence="3" type="ORF">RUA4292_03646</name>
</gene>
<dbReference type="STRING" id="81569.RUM4293_02505"/>
<dbReference type="GeneID" id="55494787"/>
<name>A0A0P1F4U8_9RHOB</name>
<protein>
    <submittedName>
        <fullName evidence="3">CAAX amino terminal protease self-immunity</fullName>
    </submittedName>
</protein>
<evidence type="ECO:0000259" key="2">
    <source>
        <dbReference type="Pfam" id="PF02517"/>
    </source>
</evidence>
<dbReference type="GO" id="GO:0004175">
    <property type="term" value="F:endopeptidase activity"/>
    <property type="evidence" value="ECO:0007669"/>
    <property type="project" value="UniProtKB-ARBA"/>
</dbReference>
<proteinExistence type="predicted"/>
<evidence type="ECO:0000256" key="1">
    <source>
        <dbReference type="SAM" id="Phobius"/>
    </source>
</evidence>
<feature type="transmembrane region" description="Helical" evidence="1">
    <location>
        <begin position="210"/>
        <end position="228"/>
    </location>
</feature>
<feature type="transmembrane region" description="Helical" evidence="1">
    <location>
        <begin position="34"/>
        <end position="62"/>
    </location>
</feature>
<dbReference type="Proteomes" id="UP000050783">
    <property type="component" value="Unassembled WGS sequence"/>
</dbReference>
<reference evidence="3 4" key="1">
    <citation type="submission" date="2015-09" db="EMBL/GenBank/DDBJ databases">
        <authorList>
            <consortium name="Swine Surveillance"/>
        </authorList>
    </citation>
    <scope>NUCLEOTIDE SEQUENCE [LARGE SCALE GENOMIC DNA]</scope>
    <source>
        <strain evidence="3 4">CECT 4292</strain>
    </source>
</reference>
<dbReference type="EMBL" id="CYPU01000068">
    <property type="protein sequence ID" value="CUH49450.1"/>
    <property type="molecule type" value="Genomic_DNA"/>
</dbReference>
<sequence length="279" mass="29438">MAHFVSLLPLIWPWFILIAGMVSAASGRRQLGLTLLLVFGFAALAMGLVTPLAVGVVAAGLLGAAALNHLTGTGAAVGHVMLIGWCLALGAHLVPGFQNLLVLDRIYAGPDSSAFSMYLNLDKPMVLFAVLLAWPGMTDSARPVQRTPLLVGLATLPALFAFGLAAQAIRPELSLPPWWLIFALSNLFLTCLTEEAFFRGYLQSLIASKLGAALGVTLASFLFGLAHFAGGQALVAYAAILGAACGLGFYATGRLWVPVMMHFGFNAMHLILFTYPTPV</sequence>
<feature type="transmembrane region" description="Helical" evidence="1">
    <location>
        <begin position="147"/>
        <end position="166"/>
    </location>
</feature>
<dbReference type="InterPro" id="IPR003675">
    <property type="entry name" value="Rce1/LyrA-like_dom"/>
</dbReference>
<dbReference type="GO" id="GO:0006508">
    <property type="term" value="P:proteolysis"/>
    <property type="evidence" value="ECO:0007669"/>
    <property type="project" value="UniProtKB-KW"/>
</dbReference>
<keyword evidence="3" id="KW-0378">Hydrolase</keyword>
<feature type="transmembrane region" description="Helical" evidence="1">
    <location>
        <begin position="178"/>
        <end position="198"/>
    </location>
</feature>